<protein>
    <submittedName>
        <fullName evidence="3">Thioredoxin family protein</fullName>
    </submittedName>
</protein>
<dbReference type="RefSeq" id="WP_166076689.1">
    <property type="nucleotide sequence ID" value="NZ_JAAJBT010000002.1"/>
</dbReference>
<feature type="signal peptide" evidence="1">
    <location>
        <begin position="1"/>
        <end position="19"/>
    </location>
</feature>
<sequence>MKKIYFLLCFVTISTFASSTDTIAVFSASVKSNFKKYVSLSNKAYTTKNYEKAESLFDSLVENSLKGTHFDDFSFKRLGKSRIQLSAIDKPILLVTYSSWCIMGKGEIPALNQIAKEYKDKMQIVVVFWNKKSEMKKIARNFDSDIMVCYANDTEQKDLKAISFLKRTFGFPTSYLIDENMELVDIQKNFVKPENKVNMKKSLDFYYNKFNSGLTSLIVNDGFDTTRMAGN</sequence>
<dbReference type="SUPFAM" id="SSF52833">
    <property type="entry name" value="Thioredoxin-like"/>
    <property type="match status" value="1"/>
</dbReference>
<keyword evidence="4" id="KW-1185">Reference proteome</keyword>
<organism evidence="3 4">
    <name type="scientific">Flavobacterium difficile</name>
    <dbReference type="NCBI Taxonomy" id="2709659"/>
    <lineage>
        <taxon>Bacteria</taxon>
        <taxon>Pseudomonadati</taxon>
        <taxon>Bacteroidota</taxon>
        <taxon>Flavobacteriia</taxon>
        <taxon>Flavobacteriales</taxon>
        <taxon>Flavobacteriaceae</taxon>
        <taxon>Flavobacterium</taxon>
    </lineage>
</organism>
<name>A0ABX0I810_9FLAO</name>
<gene>
    <name evidence="3" type="ORF">G4D72_05835</name>
</gene>
<dbReference type="InterPro" id="IPR013766">
    <property type="entry name" value="Thioredoxin_domain"/>
</dbReference>
<comment type="caution">
    <text evidence="3">The sequence shown here is derived from an EMBL/GenBank/DDBJ whole genome shotgun (WGS) entry which is preliminary data.</text>
</comment>
<dbReference type="InterPro" id="IPR000866">
    <property type="entry name" value="AhpC/TSA"/>
</dbReference>
<dbReference type="EMBL" id="JAAJBT010000002">
    <property type="protein sequence ID" value="NHM01630.1"/>
    <property type="molecule type" value="Genomic_DNA"/>
</dbReference>
<evidence type="ECO:0000259" key="2">
    <source>
        <dbReference type="PROSITE" id="PS51352"/>
    </source>
</evidence>
<accession>A0ABX0I810</accession>
<keyword evidence="1" id="KW-0732">Signal</keyword>
<dbReference type="InterPro" id="IPR036249">
    <property type="entry name" value="Thioredoxin-like_sf"/>
</dbReference>
<proteinExistence type="predicted"/>
<dbReference type="Proteomes" id="UP000800984">
    <property type="component" value="Unassembled WGS sequence"/>
</dbReference>
<evidence type="ECO:0000313" key="4">
    <source>
        <dbReference type="Proteomes" id="UP000800984"/>
    </source>
</evidence>
<evidence type="ECO:0000256" key="1">
    <source>
        <dbReference type="SAM" id="SignalP"/>
    </source>
</evidence>
<feature type="domain" description="Thioredoxin" evidence="2">
    <location>
        <begin position="64"/>
        <end position="208"/>
    </location>
</feature>
<evidence type="ECO:0000313" key="3">
    <source>
        <dbReference type="EMBL" id="NHM01630.1"/>
    </source>
</evidence>
<dbReference type="Pfam" id="PF00578">
    <property type="entry name" value="AhpC-TSA"/>
    <property type="match status" value="1"/>
</dbReference>
<feature type="chain" id="PRO_5046284765" evidence="1">
    <location>
        <begin position="20"/>
        <end position="231"/>
    </location>
</feature>
<reference evidence="3 4" key="1">
    <citation type="submission" date="2020-02" db="EMBL/GenBank/DDBJ databases">
        <authorList>
            <person name="Chen W.-M."/>
        </authorList>
    </citation>
    <scope>NUCLEOTIDE SEQUENCE [LARGE SCALE GENOMIC DNA]</scope>
    <source>
        <strain evidence="3 4">KDG-16</strain>
    </source>
</reference>
<dbReference type="Gene3D" id="3.40.30.10">
    <property type="entry name" value="Glutaredoxin"/>
    <property type="match status" value="1"/>
</dbReference>
<dbReference type="PROSITE" id="PS51352">
    <property type="entry name" value="THIOREDOXIN_2"/>
    <property type="match status" value="1"/>
</dbReference>